<name>A0A0F9P357_9ZZZZ</name>
<evidence type="ECO:0000313" key="2">
    <source>
        <dbReference type="EMBL" id="KKM95520.1"/>
    </source>
</evidence>
<dbReference type="EMBL" id="LAZR01005998">
    <property type="protein sequence ID" value="KKM95520.1"/>
    <property type="molecule type" value="Genomic_DNA"/>
</dbReference>
<dbReference type="GO" id="GO:0019509">
    <property type="term" value="P:L-methionine salvage from methylthioadenosine"/>
    <property type="evidence" value="ECO:0007669"/>
    <property type="project" value="TreeGrafter"/>
</dbReference>
<dbReference type="AlphaFoldDB" id="A0A0F9P357"/>
<proteinExistence type="predicted"/>
<dbReference type="SUPFAM" id="SSF100950">
    <property type="entry name" value="NagB/RpiA/CoA transferase-like"/>
    <property type="match status" value="1"/>
</dbReference>
<dbReference type="InterPro" id="IPR000649">
    <property type="entry name" value="IF-2B-related"/>
</dbReference>
<dbReference type="PANTHER" id="PTHR43475">
    <property type="entry name" value="METHYLTHIORIBOSE-1-PHOSPHATE ISOMERASE"/>
    <property type="match status" value="1"/>
</dbReference>
<evidence type="ECO:0000256" key="1">
    <source>
        <dbReference type="ARBA" id="ARBA00023235"/>
    </source>
</evidence>
<protein>
    <recommendedName>
        <fullName evidence="3">S-methyl-5-thioribose-1-phosphate isomerase</fullName>
    </recommendedName>
</protein>
<dbReference type="InterPro" id="IPR027363">
    <property type="entry name" value="M1Pi_N"/>
</dbReference>
<dbReference type="Pfam" id="PF01008">
    <property type="entry name" value="IF-2B"/>
    <property type="match status" value="1"/>
</dbReference>
<dbReference type="InterPro" id="IPR037171">
    <property type="entry name" value="NagB/RpiA_transferase-like"/>
</dbReference>
<organism evidence="2">
    <name type="scientific">marine sediment metagenome</name>
    <dbReference type="NCBI Taxonomy" id="412755"/>
    <lineage>
        <taxon>unclassified sequences</taxon>
        <taxon>metagenomes</taxon>
        <taxon>ecological metagenomes</taxon>
    </lineage>
</organism>
<sequence length="311" mass="35446">MDQLIKDAKKIKSLEIQGATNVAINAINFLSSYAKRLNDDNLETCFSNLYNAVDILINTRPTEPAMKNGLRYIMNKLEKEKENCYAEYISDIIEKYKNQYYDLLQNSKKRIAKIGARRIPSTEKKFNVMTHCHSTFVTAILLEAKSQKKNFKVINTETQPRLQGRKTAKILLEAGIEVIHVVDSAMRWAVRHFEVDLIIIGADSITSEGTIINKIGSRLLALVAHEEHVPFYVASPLLKYNPETNLGVLETIEMRPPEEIWENPPEGVEILNPAFETVSRRYIDGLITEAGIFASSHIPNYFLKLYPEMVE</sequence>
<gene>
    <name evidence="2" type="ORF">LCGC14_1187360</name>
</gene>
<dbReference type="NCBIfam" id="TIGR00524">
    <property type="entry name" value="eIF-2B_rel"/>
    <property type="match status" value="1"/>
</dbReference>
<reference evidence="2" key="1">
    <citation type="journal article" date="2015" name="Nature">
        <title>Complex archaea that bridge the gap between prokaryotes and eukaryotes.</title>
        <authorList>
            <person name="Spang A."/>
            <person name="Saw J.H."/>
            <person name="Jorgensen S.L."/>
            <person name="Zaremba-Niedzwiedzka K."/>
            <person name="Martijn J."/>
            <person name="Lind A.E."/>
            <person name="van Eijk R."/>
            <person name="Schleper C."/>
            <person name="Guy L."/>
            <person name="Ettema T.J."/>
        </authorList>
    </citation>
    <scope>NUCLEOTIDE SEQUENCE</scope>
</reference>
<dbReference type="PANTHER" id="PTHR43475:SF2">
    <property type="entry name" value="RIBOSE 1,5-BISPHOSPHATE ISOMERASE"/>
    <property type="match status" value="1"/>
</dbReference>
<dbReference type="Gene3D" id="3.40.50.10470">
    <property type="entry name" value="Translation initiation factor eif-2b, domain 2"/>
    <property type="match status" value="1"/>
</dbReference>
<dbReference type="GO" id="GO:0046523">
    <property type="term" value="F:S-methyl-5-thioribose-1-phosphate isomerase activity"/>
    <property type="evidence" value="ECO:0007669"/>
    <property type="project" value="TreeGrafter"/>
</dbReference>
<dbReference type="Gene3D" id="1.20.120.420">
    <property type="entry name" value="translation initiation factor eif-2b, domain 1"/>
    <property type="match status" value="1"/>
</dbReference>
<dbReference type="InterPro" id="IPR011559">
    <property type="entry name" value="Initiation_fac_2B_a/b/d"/>
</dbReference>
<accession>A0A0F9P357</accession>
<dbReference type="InterPro" id="IPR042529">
    <property type="entry name" value="IF_2B-like_C"/>
</dbReference>
<keyword evidence="1" id="KW-0413">Isomerase</keyword>
<comment type="caution">
    <text evidence="2">The sequence shown here is derived from an EMBL/GenBank/DDBJ whole genome shotgun (WGS) entry which is preliminary data.</text>
</comment>
<evidence type="ECO:0008006" key="3">
    <source>
        <dbReference type="Google" id="ProtNLM"/>
    </source>
</evidence>